<sequence>MSAEVVERFYAAFDRRDGEAMAAAYAPDGHFRDPVFGDLTGAEAGAMWRMLTRTARDLKVELAEHDEHAAHWIATYTFSATGRPVVNDVRAKLVIQDGLIVDHVDSFSFWKWSRQALGTQGLLLGWTPFLRRKVGGTAKAGLDKFIAKESRRASAT</sequence>
<dbReference type="EMBL" id="JAPDOD010000076">
    <property type="protein sequence ID" value="MDA0166783.1"/>
    <property type="molecule type" value="Genomic_DNA"/>
</dbReference>
<comment type="caution">
    <text evidence="2">The sequence shown here is derived from an EMBL/GenBank/DDBJ whole genome shotgun (WGS) entry which is preliminary data.</text>
</comment>
<protein>
    <submittedName>
        <fullName evidence="2">Nuclear transport factor 2 family protein</fullName>
    </submittedName>
</protein>
<reference evidence="2" key="1">
    <citation type="submission" date="2022-10" db="EMBL/GenBank/DDBJ databases">
        <title>The WGS of Solirubrobacter ginsenosidimutans DSM 21036.</title>
        <authorList>
            <person name="Jiang Z."/>
        </authorList>
    </citation>
    <scope>NUCLEOTIDE SEQUENCE</scope>
    <source>
        <strain evidence="2">DSM 21036</strain>
    </source>
</reference>
<dbReference type="SUPFAM" id="SSF54427">
    <property type="entry name" value="NTF2-like"/>
    <property type="match status" value="1"/>
</dbReference>
<proteinExistence type="predicted"/>
<evidence type="ECO:0000313" key="2">
    <source>
        <dbReference type="EMBL" id="MDA0166783.1"/>
    </source>
</evidence>
<gene>
    <name evidence="2" type="ORF">OM076_41365</name>
</gene>
<dbReference type="Gene3D" id="3.10.450.50">
    <property type="match status" value="1"/>
</dbReference>
<evidence type="ECO:0000259" key="1">
    <source>
        <dbReference type="Pfam" id="PF12680"/>
    </source>
</evidence>
<keyword evidence="3" id="KW-1185">Reference proteome</keyword>
<dbReference type="Pfam" id="PF12680">
    <property type="entry name" value="SnoaL_2"/>
    <property type="match status" value="1"/>
</dbReference>
<dbReference type="InterPro" id="IPR032710">
    <property type="entry name" value="NTF2-like_dom_sf"/>
</dbReference>
<feature type="domain" description="SnoaL-like" evidence="1">
    <location>
        <begin position="6"/>
        <end position="103"/>
    </location>
</feature>
<evidence type="ECO:0000313" key="3">
    <source>
        <dbReference type="Proteomes" id="UP001149140"/>
    </source>
</evidence>
<organism evidence="2 3">
    <name type="scientific">Solirubrobacter ginsenosidimutans</name>
    <dbReference type="NCBI Taxonomy" id="490573"/>
    <lineage>
        <taxon>Bacteria</taxon>
        <taxon>Bacillati</taxon>
        <taxon>Actinomycetota</taxon>
        <taxon>Thermoleophilia</taxon>
        <taxon>Solirubrobacterales</taxon>
        <taxon>Solirubrobacteraceae</taxon>
        <taxon>Solirubrobacter</taxon>
    </lineage>
</organism>
<dbReference type="AlphaFoldDB" id="A0A9X3SBA2"/>
<dbReference type="Proteomes" id="UP001149140">
    <property type="component" value="Unassembled WGS sequence"/>
</dbReference>
<dbReference type="InterPro" id="IPR037401">
    <property type="entry name" value="SnoaL-like"/>
</dbReference>
<accession>A0A9X3SBA2</accession>
<name>A0A9X3SBA2_9ACTN</name>
<dbReference type="RefSeq" id="WP_270046037.1">
    <property type="nucleotide sequence ID" value="NZ_JAPDOD010000076.1"/>
</dbReference>